<keyword evidence="2" id="KW-0560">Oxidoreductase</keyword>
<dbReference type="OrthoDB" id="9798430at2"/>
<dbReference type="PANTHER" id="PTHR36503">
    <property type="entry name" value="BLR2520 PROTEIN"/>
    <property type="match status" value="1"/>
</dbReference>
<evidence type="ECO:0000313" key="2">
    <source>
        <dbReference type="EMBL" id="PZD95872.1"/>
    </source>
</evidence>
<dbReference type="PROSITE" id="PS51819">
    <property type="entry name" value="VOC"/>
    <property type="match status" value="1"/>
</dbReference>
<dbReference type="SUPFAM" id="SSF54593">
    <property type="entry name" value="Glyoxalase/Bleomycin resistance protein/Dihydroxybiphenyl dioxygenase"/>
    <property type="match status" value="1"/>
</dbReference>
<dbReference type="AlphaFoldDB" id="A0A2W1LLN5"/>
<dbReference type="Proteomes" id="UP000249522">
    <property type="component" value="Unassembled WGS sequence"/>
</dbReference>
<dbReference type="InterPro" id="IPR029068">
    <property type="entry name" value="Glyas_Bleomycin-R_OHBP_Dase"/>
</dbReference>
<evidence type="ECO:0000259" key="1">
    <source>
        <dbReference type="PROSITE" id="PS51819"/>
    </source>
</evidence>
<protein>
    <submittedName>
        <fullName evidence="2">Glyoxalase/bleomycin resistance/extradiol dioxygenase family protein</fullName>
    </submittedName>
</protein>
<organism evidence="2 3">
    <name type="scientific">Paenibacillus sambharensis</name>
    <dbReference type="NCBI Taxonomy" id="1803190"/>
    <lineage>
        <taxon>Bacteria</taxon>
        <taxon>Bacillati</taxon>
        <taxon>Bacillota</taxon>
        <taxon>Bacilli</taxon>
        <taxon>Bacillales</taxon>
        <taxon>Paenibacillaceae</taxon>
        <taxon>Paenibacillus</taxon>
    </lineage>
</organism>
<dbReference type="RefSeq" id="WP_111146617.1">
    <property type="nucleotide sequence ID" value="NZ_QKRB01000043.1"/>
</dbReference>
<dbReference type="Pfam" id="PF00903">
    <property type="entry name" value="Glyoxalase"/>
    <property type="match status" value="1"/>
</dbReference>
<name>A0A2W1LLN5_9BACL</name>
<dbReference type="PANTHER" id="PTHR36503:SF2">
    <property type="entry name" value="BLR2408 PROTEIN"/>
    <property type="match status" value="1"/>
</dbReference>
<reference evidence="2 3" key="1">
    <citation type="submission" date="2018-06" db="EMBL/GenBank/DDBJ databases">
        <title>Paenibacillus imtechensis sp. nov.</title>
        <authorList>
            <person name="Pinnaka A.K."/>
            <person name="Singh H."/>
            <person name="Kaur M."/>
        </authorList>
    </citation>
    <scope>NUCLEOTIDE SEQUENCE [LARGE SCALE GENOMIC DNA]</scope>
    <source>
        <strain evidence="2 3">SMB1</strain>
    </source>
</reference>
<accession>A0A2W1LLN5</accession>
<sequence>MALQLNMIFVNLPVKNLERSKAFFTGLGFAFNDQYTNEQAACLVISEHIYAMLLVESYFETFTAGKPAADASKASEVMLALAAKSREQVDEIAEKAVSHGGRALGEPVDHGFMYTRSFEDPDGHLWEIMYMDPKAMS</sequence>
<feature type="domain" description="VOC" evidence="1">
    <location>
        <begin position="6"/>
        <end position="131"/>
    </location>
</feature>
<keyword evidence="3" id="KW-1185">Reference proteome</keyword>
<dbReference type="GO" id="GO:0051213">
    <property type="term" value="F:dioxygenase activity"/>
    <property type="evidence" value="ECO:0007669"/>
    <property type="project" value="UniProtKB-KW"/>
</dbReference>
<evidence type="ECO:0000313" key="3">
    <source>
        <dbReference type="Proteomes" id="UP000249522"/>
    </source>
</evidence>
<dbReference type="InterPro" id="IPR037523">
    <property type="entry name" value="VOC_core"/>
</dbReference>
<proteinExistence type="predicted"/>
<dbReference type="EMBL" id="QKRB01000043">
    <property type="protein sequence ID" value="PZD95872.1"/>
    <property type="molecule type" value="Genomic_DNA"/>
</dbReference>
<gene>
    <name evidence="2" type="ORF">DNH61_10510</name>
</gene>
<dbReference type="Gene3D" id="3.10.180.10">
    <property type="entry name" value="2,3-Dihydroxybiphenyl 1,2-Dioxygenase, domain 1"/>
    <property type="match status" value="1"/>
</dbReference>
<dbReference type="InterPro" id="IPR004360">
    <property type="entry name" value="Glyas_Fos-R_dOase_dom"/>
</dbReference>
<comment type="caution">
    <text evidence="2">The sequence shown here is derived from an EMBL/GenBank/DDBJ whole genome shotgun (WGS) entry which is preliminary data.</text>
</comment>
<keyword evidence="2" id="KW-0223">Dioxygenase</keyword>